<dbReference type="Proteomes" id="UP000054350">
    <property type="component" value="Unassembled WGS sequence"/>
</dbReference>
<dbReference type="EMBL" id="GG745333">
    <property type="protein sequence ID" value="KNE58576.1"/>
    <property type="molecule type" value="Genomic_DNA"/>
</dbReference>
<feature type="compositionally biased region" description="Low complexity" evidence="1">
    <location>
        <begin position="18"/>
        <end position="28"/>
    </location>
</feature>
<keyword evidence="3" id="KW-1185">Reference proteome</keyword>
<feature type="region of interest" description="Disordered" evidence="1">
    <location>
        <begin position="1"/>
        <end position="57"/>
    </location>
</feature>
<proteinExistence type="predicted"/>
<dbReference type="AlphaFoldDB" id="A0A0L0S823"/>
<protein>
    <submittedName>
        <fullName evidence="2">Uncharacterized protein</fullName>
    </submittedName>
</protein>
<reference evidence="2 3" key="1">
    <citation type="submission" date="2009-11" db="EMBL/GenBank/DDBJ databases">
        <title>Annotation of Allomyces macrogynus ATCC 38327.</title>
        <authorList>
            <consortium name="The Broad Institute Genome Sequencing Platform"/>
            <person name="Russ C."/>
            <person name="Cuomo C."/>
            <person name="Burger G."/>
            <person name="Gray M.W."/>
            <person name="Holland P.W.H."/>
            <person name="King N."/>
            <person name="Lang F.B.F."/>
            <person name="Roger A.J."/>
            <person name="Ruiz-Trillo I."/>
            <person name="Young S.K."/>
            <person name="Zeng Q."/>
            <person name="Gargeya S."/>
            <person name="Fitzgerald M."/>
            <person name="Haas B."/>
            <person name="Abouelleil A."/>
            <person name="Alvarado L."/>
            <person name="Arachchi H.M."/>
            <person name="Berlin A."/>
            <person name="Chapman S.B."/>
            <person name="Gearin G."/>
            <person name="Goldberg J."/>
            <person name="Griggs A."/>
            <person name="Gujja S."/>
            <person name="Hansen M."/>
            <person name="Heiman D."/>
            <person name="Howarth C."/>
            <person name="Larimer J."/>
            <person name="Lui A."/>
            <person name="MacDonald P.J.P."/>
            <person name="McCowen C."/>
            <person name="Montmayeur A."/>
            <person name="Murphy C."/>
            <person name="Neiman D."/>
            <person name="Pearson M."/>
            <person name="Priest M."/>
            <person name="Roberts A."/>
            <person name="Saif S."/>
            <person name="Shea T."/>
            <person name="Sisk P."/>
            <person name="Stolte C."/>
            <person name="Sykes S."/>
            <person name="Wortman J."/>
            <person name="Nusbaum C."/>
            <person name="Birren B."/>
        </authorList>
    </citation>
    <scope>NUCLEOTIDE SEQUENCE [LARGE SCALE GENOMIC DNA]</scope>
    <source>
        <strain evidence="2 3">ATCC 38327</strain>
    </source>
</reference>
<organism evidence="2 3">
    <name type="scientific">Allomyces macrogynus (strain ATCC 38327)</name>
    <name type="common">Allomyces javanicus var. macrogynus</name>
    <dbReference type="NCBI Taxonomy" id="578462"/>
    <lineage>
        <taxon>Eukaryota</taxon>
        <taxon>Fungi</taxon>
        <taxon>Fungi incertae sedis</taxon>
        <taxon>Blastocladiomycota</taxon>
        <taxon>Blastocladiomycetes</taxon>
        <taxon>Blastocladiales</taxon>
        <taxon>Blastocladiaceae</taxon>
        <taxon>Allomyces</taxon>
    </lineage>
</organism>
<name>A0A0L0S823_ALLM3</name>
<evidence type="ECO:0000256" key="1">
    <source>
        <dbReference type="SAM" id="MobiDB-lite"/>
    </source>
</evidence>
<evidence type="ECO:0000313" key="3">
    <source>
        <dbReference type="Proteomes" id="UP000054350"/>
    </source>
</evidence>
<sequence>MQGNARRRCITSARTDQRPFPRLPLSSRPRGRITGRRARYKTQRARRRGDSDLFSTRPFPRAIPQTFAMFRSLAPRALSAAVRALHTTPAAPTMDTLVSPTLRAAQAGATRRPVRLATAGVSKLDLPLVSSHATGKLVAPPAVPRPVRPLSSVAAAKPL</sequence>
<feature type="compositionally biased region" description="Basic residues" evidence="1">
    <location>
        <begin position="29"/>
        <end position="47"/>
    </location>
</feature>
<reference evidence="3" key="2">
    <citation type="submission" date="2009-11" db="EMBL/GenBank/DDBJ databases">
        <title>The Genome Sequence of Allomyces macrogynus strain ATCC 38327.</title>
        <authorList>
            <consortium name="The Broad Institute Genome Sequencing Platform"/>
            <person name="Russ C."/>
            <person name="Cuomo C."/>
            <person name="Shea T."/>
            <person name="Young S.K."/>
            <person name="Zeng Q."/>
            <person name="Koehrsen M."/>
            <person name="Haas B."/>
            <person name="Borodovsky M."/>
            <person name="Guigo R."/>
            <person name="Alvarado L."/>
            <person name="Berlin A."/>
            <person name="Borenstein D."/>
            <person name="Chen Z."/>
            <person name="Engels R."/>
            <person name="Freedman E."/>
            <person name="Gellesch M."/>
            <person name="Goldberg J."/>
            <person name="Griggs A."/>
            <person name="Gujja S."/>
            <person name="Heiman D."/>
            <person name="Hepburn T."/>
            <person name="Howarth C."/>
            <person name="Jen D."/>
            <person name="Larson L."/>
            <person name="Lewis B."/>
            <person name="Mehta T."/>
            <person name="Park D."/>
            <person name="Pearson M."/>
            <person name="Roberts A."/>
            <person name="Saif S."/>
            <person name="Shenoy N."/>
            <person name="Sisk P."/>
            <person name="Stolte C."/>
            <person name="Sykes S."/>
            <person name="Walk T."/>
            <person name="White J."/>
            <person name="Yandava C."/>
            <person name="Burger G."/>
            <person name="Gray M.W."/>
            <person name="Holland P.W.H."/>
            <person name="King N."/>
            <person name="Lang F.B.F."/>
            <person name="Roger A.J."/>
            <person name="Ruiz-Trillo I."/>
            <person name="Lander E."/>
            <person name="Nusbaum C."/>
        </authorList>
    </citation>
    <scope>NUCLEOTIDE SEQUENCE [LARGE SCALE GENOMIC DNA]</scope>
    <source>
        <strain evidence="3">ATCC 38327</strain>
    </source>
</reference>
<accession>A0A0L0S823</accession>
<gene>
    <name evidence="2" type="ORF">AMAG_18274</name>
</gene>
<dbReference type="VEuPathDB" id="FungiDB:AMAG_18274"/>
<evidence type="ECO:0000313" key="2">
    <source>
        <dbReference type="EMBL" id="KNE58576.1"/>
    </source>
</evidence>